<dbReference type="PROSITE" id="PS51194">
    <property type="entry name" value="HELICASE_CTER"/>
    <property type="match status" value="1"/>
</dbReference>
<dbReference type="InterPro" id="IPR027417">
    <property type="entry name" value="P-loop_NTPase"/>
</dbReference>
<evidence type="ECO:0000259" key="4">
    <source>
        <dbReference type="PROSITE" id="PS51192"/>
    </source>
</evidence>
<dbReference type="GO" id="GO:0003677">
    <property type="term" value="F:DNA binding"/>
    <property type="evidence" value="ECO:0007669"/>
    <property type="project" value="UniProtKB-KW"/>
</dbReference>
<evidence type="ECO:0000259" key="5">
    <source>
        <dbReference type="PROSITE" id="PS51194"/>
    </source>
</evidence>
<dbReference type="AlphaFoldDB" id="A0A239XDF4"/>
<dbReference type="GO" id="GO:0006302">
    <property type="term" value="P:double-strand break repair"/>
    <property type="evidence" value="ECO:0007669"/>
    <property type="project" value="TreeGrafter"/>
</dbReference>
<dbReference type="PANTHER" id="PTHR30580:SF1">
    <property type="entry name" value="COMF OPERON PROTEIN 1"/>
    <property type="match status" value="1"/>
</dbReference>
<dbReference type="EMBL" id="LT906454">
    <property type="protein sequence ID" value="SNV44727.1"/>
    <property type="molecule type" value="Genomic_DNA"/>
</dbReference>
<dbReference type="GO" id="GO:0043138">
    <property type="term" value="F:3'-5' DNA helicase activity"/>
    <property type="evidence" value="ECO:0007669"/>
    <property type="project" value="TreeGrafter"/>
</dbReference>
<dbReference type="RefSeq" id="WP_095123387.1">
    <property type="nucleotide sequence ID" value="NZ_LT906454.1"/>
</dbReference>
<evidence type="ECO:0000256" key="1">
    <source>
        <dbReference type="ARBA" id="ARBA00022741"/>
    </source>
</evidence>
<accession>A0A239XDF4</accession>
<dbReference type="Proteomes" id="UP000215144">
    <property type="component" value="Chromosome 1"/>
</dbReference>
<dbReference type="KEGG" id="saco:SAME_01913"/>
<keyword evidence="6" id="KW-0378">Hydrolase</keyword>
<dbReference type="SUPFAM" id="SSF52540">
    <property type="entry name" value="P-loop containing nucleoside triphosphate hydrolases"/>
    <property type="match status" value="1"/>
</dbReference>
<feature type="domain" description="Helicase ATP-binding" evidence="4">
    <location>
        <begin position="107"/>
        <end position="257"/>
    </location>
</feature>
<dbReference type="Pfam" id="PF00271">
    <property type="entry name" value="Helicase_C"/>
    <property type="match status" value="1"/>
</dbReference>
<name>A0A239XDF4_STRAI</name>
<dbReference type="SMART" id="SM00487">
    <property type="entry name" value="DEXDc"/>
    <property type="match status" value="1"/>
</dbReference>
<dbReference type="SMART" id="SM00490">
    <property type="entry name" value="HELICc"/>
    <property type="match status" value="1"/>
</dbReference>
<gene>
    <name evidence="6" type="primary">comFA</name>
    <name evidence="6" type="ORF">SAMEA4504048_01913</name>
</gene>
<dbReference type="PANTHER" id="PTHR30580">
    <property type="entry name" value="PRIMOSOMAL PROTEIN N"/>
    <property type="match status" value="1"/>
</dbReference>
<dbReference type="InterPro" id="IPR011545">
    <property type="entry name" value="DEAD/DEAH_box_helicase_dom"/>
</dbReference>
<dbReference type="InterPro" id="IPR001650">
    <property type="entry name" value="Helicase_C-like"/>
</dbReference>
<dbReference type="InterPro" id="IPR014001">
    <property type="entry name" value="Helicase_ATP-bd"/>
</dbReference>
<evidence type="ECO:0000256" key="2">
    <source>
        <dbReference type="ARBA" id="ARBA00022840"/>
    </source>
</evidence>
<keyword evidence="6" id="KW-0347">Helicase</keyword>
<dbReference type="GO" id="GO:0006270">
    <property type="term" value="P:DNA replication initiation"/>
    <property type="evidence" value="ECO:0007669"/>
    <property type="project" value="TreeGrafter"/>
</dbReference>
<keyword evidence="1" id="KW-0547">Nucleotide-binding</keyword>
<evidence type="ECO:0000313" key="7">
    <source>
        <dbReference type="Proteomes" id="UP000215144"/>
    </source>
</evidence>
<dbReference type="Gene3D" id="3.40.50.300">
    <property type="entry name" value="P-loop containing nucleotide triphosphate hydrolases"/>
    <property type="match status" value="2"/>
</dbReference>
<dbReference type="OrthoDB" id="2077914at2"/>
<reference evidence="6 7" key="1">
    <citation type="submission" date="2017-06" db="EMBL/GenBank/DDBJ databases">
        <authorList>
            <consortium name="Pathogen Informatics"/>
        </authorList>
    </citation>
    <scope>NUCLEOTIDE SEQUENCE [LARGE SCALE GENOMIC DNA]</scope>
    <source>
        <strain evidence="6 7">NCTC11291</strain>
    </source>
</reference>
<evidence type="ECO:0000313" key="6">
    <source>
        <dbReference type="EMBL" id="SNV44727.1"/>
    </source>
</evidence>
<keyword evidence="2" id="KW-0067">ATP-binding</keyword>
<evidence type="ECO:0000256" key="3">
    <source>
        <dbReference type="ARBA" id="ARBA00023125"/>
    </source>
</evidence>
<proteinExistence type="predicted"/>
<keyword evidence="3" id="KW-0238">DNA-binding</keyword>
<dbReference type="PROSITE" id="PS51192">
    <property type="entry name" value="HELICASE_ATP_BIND_1"/>
    <property type="match status" value="1"/>
</dbReference>
<feature type="domain" description="Helicase C-terminal" evidence="5">
    <location>
        <begin position="289"/>
        <end position="432"/>
    </location>
</feature>
<sequence>MKKSQEKAGCWFTQEDLLPEDLQMAVPLDALIKQQDTWYCRRCGVSIRQNWKLPTGYYYCRSCILLGRLTQENHLYYFPPKSFPHSDCLKWGGQLTPYQQNISDKLVKAIEDRQDSLVHAVTGAGKTEMIYQAVATTINQGGQVCLASPRIDVCLELYNRLVRDFSCDVDLLHGQSQPYSGAPLVVATTHQMLKFYKCFDLILVDEVDAFPYVDDPVLYHAVSTAKKDSGVTIFMTATSTKALDKRVRRKELQKLTLSRRFHGNPLIIPKTLWLSSLEKQVHEGRLPKKLERQLIKQLSTDYPLLIFVPEIDFGKTLTNIFHRYFPQVTTKFVASTSLDRVELVQQFREGTTRILITTTILERGVTFPKVDVFVLLAHHRLFTSSSLIQISGRVGRSMERPTGDLFFFHEGLTKAIKETRREIKKMNQLGGF</sequence>
<dbReference type="GO" id="GO:0005524">
    <property type="term" value="F:ATP binding"/>
    <property type="evidence" value="ECO:0007669"/>
    <property type="project" value="UniProtKB-KW"/>
</dbReference>
<dbReference type="Pfam" id="PF00270">
    <property type="entry name" value="DEAD"/>
    <property type="match status" value="1"/>
</dbReference>
<protein>
    <submittedName>
        <fullName evidence="6">Helicase ComFA</fullName>
    </submittedName>
</protein>
<organism evidence="6 7">
    <name type="scientific">Streptococcus acidominimus</name>
    <dbReference type="NCBI Taxonomy" id="1326"/>
    <lineage>
        <taxon>Bacteria</taxon>
        <taxon>Bacillati</taxon>
        <taxon>Bacillota</taxon>
        <taxon>Bacilli</taxon>
        <taxon>Lactobacillales</taxon>
        <taxon>Streptococcaceae</taxon>
        <taxon>Streptococcus</taxon>
    </lineage>
</organism>
<dbReference type="GO" id="GO:0006310">
    <property type="term" value="P:DNA recombination"/>
    <property type="evidence" value="ECO:0007669"/>
    <property type="project" value="TreeGrafter"/>
</dbReference>